<gene>
    <name evidence="2" type="ORF">OOW_P131scaffold01086g1</name>
</gene>
<evidence type="ECO:0000256" key="1">
    <source>
        <dbReference type="SAM" id="SignalP"/>
    </source>
</evidence>
<protein>
    <submittedName>
        <fullName evidence="2">Uncharacterized protein</fullName>
    </submittedName>
</protein>
<reference evidence="2" key="1">
    <citation type="journal article" date="2012" name="PLoS Genet.">
        <title>Comparative analysis of the genomes of two field isolates of the rice blast fungus Magnaporthe oryzae.</title>
        <authorList>
            <person name="Xue M."/>
            <person name="Yang J."/>
            <person name="Li Z."/>
            <person name="Hu S."/>
            <person name="Yao N."/>
            <person name="Dean R.A."/>
            <person name="Zhao W."/>
            <person name="Shen M."/>
            <person name="Zhang H."/>
            <person name="Li C."/>
            <person name="Liu L."/>
            <person name="Cao L."/>
            <person name="Xu X."/>
            <person name="Xing Y."/>
            <person name="Hsiang T."/>
            <person name="Zhang Z."/>
            <person name="Xu J.R."/>
            <person name="Peng Y.L."/>
        </authorList>
    </citation>
    <scope>NUCLEOTIDE SEQUENCE [LARGE SCALE GENOMIC DNA]</scope>
    <source>
        <strain evidence="2">P131</strain>
    </source>
</reference>
<organism>
    <name type="scientific">Pyricularia oryzae (strain P131)</name>
    <name type="common">Rice blast fungus</name>
    <name type="synonym">Magnaporthe oryzae</name>
    <dbReference type="NCBI Taxonomy" id="1143193"/>
    <lineage>
        <taxon>Eukaryota</taxon>
        <taxon>Fungi</taxon>
        <taxon>Dikarya</taxon>
        <taxon>Ascomycota</taxon>
        <taxon>Pezizomycotina</taxon>
        <taxon>Sordariomycetes</taxon>
        <taxon>Sordariomycetidae</taxon>
        <taxon>Magnaporthales</taxon>
        <taxon>Pyriculariaceae</taxon>
        <taxon>Pyricularia</taxon>
    </lineage>
</organism>
<dbReference type="AlphaFoldDB" id="L7J296"/>
<dbReference type="EMBL" id="JH795356">
    <property type="protein sequence ID" value="ELQ62322.1"/>
    <property type="molecule type" value="Genomic_DNA"/>
</dbReference>
<feature type="chain" id="PRO_5003977986" evidence="1">
    <location>
        <begin position="20"/>
        <end position="64"/>
    </location>
</feature>
<keyword evidence="1" id="KW-0732">Signal</keyword>
<name>L7J296_PYRO1</name>
<feature type="signal peptide" evidence="1">
    <location>
        <begin position="1"/>
        <end position="19"/>
    </location>
</feature>
<proteinExistence type="predicted"/>
<evidence type="ECO:0000313" key="2">
    <source>
        <dbReference type="EMBL" id="ELQ62322.1"/>
    </source>
</evidence>
<accession>L7J296</accession>
<sequence length="64" mass="7218">MRFQTISLAIFATAQLGLAAPTSGAADSIIHRLVARKESFAECYQDCRRRFFEKQKPGEKKNLT</sequence>